<dbReference type="RefSeq" id="WP_013942616.1">
    <property type="nucleotide sequence ID" value="NC_015713.1"/>
</dbReference>
<organism evidence="1 2">
    <name type="scientific">Simkania negevensis (strain ATCC VR-1471 / DSM 27360 / Z)</name>
    <dbReference type="NCBI Taxonomy" id="331113"/>
    <lineage>
        <taxon>Bacteria</taxon>
        <taxon>Pseudomonadati</taxon>
        <taxon>Chlamydiota</taxon>
        <taxon>Chlamydiia</taxon>
        <taxon>Parachlamydiales</taxon>
        <taxon>Simkaniaceae</taxon>
        <taxon>Simkania</taxon>
    </lineage>
</organism>
<gene>
    <name evidence="1" type="ordered locus">SNE_A02720</name>
</gene>
<sequence>MFTSLLSQSQLIRRVPAVALGPKFPMRIDSAGSFFSAADRTASSQNSRSFSTTQISHVDTDLKSQLSSQMGVYHSFLGSSNEAKLNRVFQQGLADSLGKFGLVSKDLSVEDSWEQLTEQLRNHGETLPPFDLQNTEENIFNLFRFPRPLLSIRGLNFASQQDYITTVTELYWTLAFPNIAFTRAPSAPLISREHLASIAERVGTPAPSWSDRPQLEQETLDRTVFSSEEDALAAILLATPHIHEKTLIHELGCWSGENLVRLLYYTHLQGKTPFAFMGTDIHEIALNIGESTLNYLGIHRPQVQLHLANACHPLDFTLLNISYTQEVKMALKLIPVLTPENAKKFLESARLSFRNPDSILIVSYPILKGKLYELNEQRSQTDPQKYQRVPFEGGVIFKTPFPVPEALPVHLKKLQDQKVVINTYYSEEAFNSLADDCGYVVKNSVCVGECSDNYRIVSVLAQKRK</sequence>
<evidence type="ECO:0000313" key="1">
    <source>
        <dbReference type="EMBL" id="CCB88149.1"/>
    </source>
</evidence>
<dbReference type="KEGG" id="sng:SNE_A02720"/>
<reference evidence="1 2" key="2">
    <citation type="journal article" date="2011" name="Mol. Biol. Evol.">
        <title>Unity in variety--the pan-genome of the Chlamydiae.</title>
        <authorList>
            <person name="Collingro A."/>
            <person name="Tischler P."/>
            <person name="Weinmaier T."/>
            <person name="Penz T."/>
            <person name="Heinz E."/>
            <person name="Brunham R.C."/>
            <person name="Read T.D."/>
            <person name="Bavoil P.M."/>
            <person name="Sachse K."/>
            <person name="Kahane S."/>
            <person name="Friedman M.G."/>
            <person name="Rattei T."/>
            <person name="Myers G.S."/>
            <person name="Horn M."/>
        </authorList>
    </citation>
    <scope>NUCLEOTIDE SEQUENCE [LARGE SCALE GENOMIC DNA]</scope>
    <source>
        <strain evidence="2">ATCC VR-1471 / Z</strain>
    </source>
</reference>
<dbReference type="EMBL" id="FR872582">
    <property type="protein sequence ID" value="CCB88149.1"/>
    <property type="molecule type" value="Genomic_DNA"/>
</dbReference>
<accession>F8L4M4</accession>
<evidence type="ECO:0008006" key="3">
    <source>
        <dbReference type="Google" id="ProtNLM"/>
    </source>
</evidence>
<dbReference type="Proteomes" id="UP000000496">
    <property type="component" value="Chromosome gsn.131"/>
</dbReference>
<dbReference type="AlphaFoldDB" id="F8L4M4"/>
<dbReference type="STRING" id="331113.SNE_A02720"/>
<name>F8L4M4_SIMNZ</name>
<dbReference type="HOGENOM" id="CLU_587793_0_0_0"/>
<evidence type="ECO:0000313" key="2">
    <source>
        <dbReference type="Proteomes" id="UP000000496"/>
    </source>
</evidence>
<proteinExistence type="predicted"/>
<protein>
    <recommendedName>
        <fullName evidence="3">Methyltransferase domain-containing protein</fullName>
    </recommendedName>
</protein>
<keyword evidence="2" id="KW-1185">Reference proteome</keyword>
<reference key="1">
    <citation type="journal article" date="2011" name="Mol. Biol. Evol.">
        <title>Unity in variety -- the pan-genome of the Chlamydiae.</title>
        <authorList>
            <person name="Collingro A."/>
            <person name="Tischler P."/>
            <person name="Weinmaier T."/>
            <person name="Penz T."/>
            <person name="Heinz E."/>
            <person name="Brunham R.C."/>
            <person name="Read T.D."/>
            <person name="Bavoil P.M."/>
            <person name="Sachse K."/>
            <person name="Kahane S."/>
            <person name="Friedman M.G."/>
            <person name="Rattei T."/>
            <person name="Myers G.S.A."/>
            <person name="Horn M."/>
        </authorList>
    </citation>
    <scope>NUCLEOTIDE SEQUENCE</scope>
    <source>
        <strain>Z</strain>
    </source>
</reference>